<dbReference type="PANTHER" id="PTHR18964">
    <property type="entry name" value="ROK (REPRESSOR, ORF, KINASE) FAMILY"/>
    <property type="match status" value="1"/>
</dbReference>
<keyword evidence="3" id="KW-0119">Carbohydrate metabolism</keyword>
<dbReference type="Pfam" id="PF13412">
    <property type="entry name" value="HTH_24"/>
    <property type="match status" value="1"/>
</dbReference>
<protein>
    <submittedName>
        <fullName evidence="4">ROK family transcriptional regulator</fullName>
    </submittedName>
</protein>
<gene>
    <name evidence="4" type="ORF">H1191_07780</name>
</gene>
<dbReference type="InterPro" id="IPR036388">
    <property type="entry name" value="WH-like_DNA-bd_sf"/>
</dbReference>
<dbReference type="InterPro" id="IPR049874">
    <property type="entry name" value="ROK_cs"/>
</dbReference>
<reference evidence="4 5" key="1">
    <citation type="submission" date="2020-07" db="EMBL/GenBank/DDBJ databases">
        <authorList>
            <person name="Feng H."/>
        </authorList>
    </citation>
    <scope>NUCLEOTIDE SEQUENCE [LARGE SCALE GENOMIC DNA]</scope>
    <source>
        <strain evidence="5">s-10</strain>
    </source>
</reference>
<accession>A0A7W1WQG9</accession>
<evidence type="ECO:0000313" key="5">
    <source>
        <dbReference type="Proteomes" id="UP000535491"/>
    </source>
</evidence>
<dbReference type="InterPro" id="IPR036390">
    <property type="entry name" value="WH_DNA-bd_sf"/>
</dbReference>
<dbReference type="CDD" id="cd24076">
    <property type="entry name" value="ASKHA_ATPase_ROK_BsXylR-like"/>
    <property type="match status" value="1"/>
</dbReference>
<comment type="similarity">
    <text evidence="2">Belongs to the ROK (NagC/XylR) family.</text>
</comment>
<dbReference type="AlphaFoldDB" id="A0A7W1WQG9"/>
<dbReference type="InterPro" id="IPR043129">
    <property type="entry name" value="ATPase_NBD"/>
</dbReference>
<dbReference type="SUPFAM" id="SSF46785">
    <property type="entry name" value="Winged helix' DNA-binding domain"/>
    <property type="match status" value="1"/>
</dbReference>
<evidence type="ECO:0000313" key="4">
    <source>
        <dbReference type="EMBL" id="MBA4494202.1"/>
    </source>
</evidence>
<dbReference type="GO" id="GO:0042732">
    <property type="term" value="P:D-xylose metabolic process"/>
    <property type="evidence" value="ECO:0007669"/>
    <property type="project" value="UniProtKB-KW"/>
</dbReference>
<dbReference type="Gene3D" id="3.30.420.40">
    <property type="match status" value="2"/>
</dbReference>
<sequence length="394" mass="42215">MKSLNKSTILNMVRLHGPISRAEIAKMTKLTPPTVTNIVAELLESQLIVESDLGVSTGGRKPIMLRINSSRFYVVGVYARAKKINAAIANLDGKIIHQLGSKVPPFPTMEEFLQTLKSLVGDCLKLAEADNQPVLGIGVGMHGLVDPQKGESVYAPHLKLRQIPIKEFLEQEFKISVEVENDVRAIALGESWFGQGRNLSNFICVNVGTGVGAGIMIDHQLYHGTSYSAGEIGHTTIDANGPLCSCGNIGCLEAFASGSGLVLRARQAIHSGKETTLSEMVHGDLEQLTGEIIYQAARKGDPLAIELLKETGRYLGIGLANLINTLNPSRIILHGGVSRAGSFITEPLKEVVNARSLEVPARQVSIVSSNLGKQATVIGAFTLVLKKLFTPAPS</sequence>
<keyword evidence="3" id="KW-0859">Xylose metabolism</keyword>
<dbReference type="InterPro" id="IPR000600">
    <property type="entry name" value="ROK"/>
</dbReference>
<proteinExistence type="inferred from homology"/>
<name>A0A7W1WQG9_9BACL</name>
<dbReference type="Pfam" id="PF00480">
    <property type="entry name" value="ROK"/>
    <property type="match status" value="1"/>
</dbReference>
<dbReference type="PANTHER" id="PTHR18964:SF149">
    <property type="entry name" value="BIFUNCTIONAL UDP-N-ACETYLGLUCOSAMINE 2-EPIMERASE_N-ACETYLMANNOSAMINE KINASE"/>
    <property type="match status" value="1"/>
</dbReference>
<keyword evidence="5" id="KW-1185">Reference proteome</keyword>
<dbReference type="PROSITE" id="PS01125">
    <property type="entry name" value="ROK"/>
    <property type="match status" value="1"/>
</dbReference>
<evidence type="ECO:0000256" key="2">
    <source>
        <dbReference type="ARBA" id="ARBA00006479"/>
    </source>
</evidence>
<dbReference type="SUPFAM" id="SSF53067">
    <property type="entry name" value="Actin-like ATPase domain"/>
    <property type="match status" value="1"/>
</dbReference>
<organism evidence="4 5">
    <name type="scientific">Paenactinomyces guangxiensis</name>
    <dbReference type="NCBI Taxonomy" id="1490290"/>
    <lineage>
        <taxon>Bacteria</taxon>
        <taxon>Bacillati</taxon>
        <taxon>Bacillota</taxon>
        <taxon>Bacilli</taxon>
        <taxon>Bacillales</taxon>
        <taxon>Thermoactinomycetaceae</taxon>
        <taxon>Paenactinomyces</taxon>
    </lineage>
</organism>
<comment type="caution">
    <text evidence="4">The sequence shown here is derived from an EMBL/GenBank/DDBJ whole genome shotgun (WGS) entry which is preliminary data.</text>
</comment>
<dbReference type="Gene3D" id="1.10.10.10">
    <property type="entry name" value="Winged helix-like DNA-binding domain superfamily/Winged helix DNA-binding domain"/>
    <property type="match status" value="1"/>
</dbReference>
<evidence type="ECO:0000256" key="3">
    <source>
        <dbReference type="ARBA" id="ARBA00022629"/>
    </source>
</evidence>
<evidence type="ECO:0000256" key="1">
    <source>
        <dbReference type="ARBA" id="ARBA00002486"/>
    </source>
</evidence>
<dbReference type="EMBL" id="JACEIQ010000006">
    <property type="protein sequence ID" value="MBA4494202.1"/>
    <property type="molecule type" value="Genomic_DNA"/>
</dbReference>
<dbReference type="Proteomes" id="UP000535491">
    <property type="component" value="Unassembled WGS sequence"/>
</dbReference>
<comment type="function">
    <text evidence="1">Transcriptional repressor of xylose-utilizing enzymes.</text>
</comment>